<gene>
    <name evidence="1" type="ORF">FHR24_000457</name>
</gene>
<dbReference type="Proteomes" id="UP000745859">
    <property type="component" value="Unassembled WGS sequence"/>
</dbReference>
<protein>
    <recommendedName>
        <fullName evidence="3">DUF4837 family protein</fullName>
    </recommendedName>
</protein>
<dbReference type="InterPro" id="IPR032286">
    <property type="entry name" value="DUF4837"/>
</dbReference>
<evidence type="ECO:0000313" key="1">
    <source>
        <dbReference type="EMBL" id="NIJ44018.1"/>
    </source>
</evidence>
<keyword evidence="2" id="KW-1185">Reference proteome</keyword>
<organism evidence="1 2">
    <name type="scientific">Wenyingzhuangia heitensis</name>
    <dbReference type="NCBI Taxonomy" id="1487859"/>
    <lineage>
        <taxon>Bacteria</taxon>
        <taxon>Pseudomonadati</taxon>
        <taxon>Bacteroidota</taxon>
        <taxon>Flavobacteriia</taxon>
        <taxon>Flavobacteriales</taxon>
        <taxon>Flavobacteriaceae</taxon>
        <taxon>Wenyingzhuangia</taxon>
    </lineage>
</organism>
<dbReference type="PROSITE" id="PS51257">
    <property type="entry name" value="PROKAR_LIPOPROTEIN"/>
    <property type="match status" value="1"/>
</dbReference>
<dbReference type="EMBL" id="JAASQL010000001">
    <property type="protein sequence ID" value="NIJ44018.1"/>
    <property type="molecule type" value="Genomic_DNA"/>
</dbReference>
<reference evidence="1 2" key="1">
    <citation type="submission" date="2020-03" db="EMBL/GenBank/DDBJ databases">
        <title>Genomic Encyclopedia of Type Strains, Phase IV (KMG-IV): sequencing the most valuable type-strain genomes for metagenomic binning, comparative biology and taxonomic classification.</title>
        <authorList>
            <person name="Goeker M."/>
        </authorList>
    </citation>
    <scope>NUCLEOTIDE SEQUENCE [LARGE SCALE GENOMIC DNA]</scope>
    <source>
        <strain evidence="1 2">DSM 101599</strain>
    </source>
</reference>
<dbReference type="Pfam" id="PF16125">
    <property type="entry name" value="DUF4837"/>
    <property type="match status" value="1"/>
</dbReference>
<accession>A0ABX0U5I2</accession>
<dbReference type="RefSeq" id="WP_167183262.1">
    <property type="nucleotide sequence ID" value="NZ_JAASQL010000001.1"/>
</dbReference>
<evidence type="ECO:0000313" key="2">
    <source>
        <dbReference type="Proteomes" id="UP000745859"/>
    </source>
</evidence>
<name>A0ABX0U5I2_9FLAO</name>
<sequence length="336" mass="38099">MKKIITFLAFVLLIACGGKEGKEKQDNSYMIPESTGRINHIIVVVEPQHWKGKIGKAFKELIAEPMIGLPQPEFQFNISTIPPKAFNKMFQHSRNLLVLQLSDKETFRTTKDKYAKPQTIVELKAATVDELVALIASKGPEMIDVFKNEDIKTIQKENRKNKIATKIKALSGLGVKMDIPNKYRVVMDTLNSFMWMRSHISGGIANGDQTNNLLAYEAPMFDDSKPVLEQIIKNRDRVGKAYIRGNNVDKMYMITEAARTPVVKEIRIDGKKAYETRGTWEVFGAFNAGPFLNYSIIDKKNNRVVVVEGFNYAPSVNKRDFMFELEAVLKTTTIKD</sequence>
<comment type="caution">
    <text evidence="1">The sequence shown here is derived from an EMBL/GenBank/DDBJ whole genome shotgun (WGS) entry which is preliminary data.</text>
</comment>
<proteinExistence type="predicted"/>
<evidence type="ECO:0008006" key="3">
    <source>
        <dbReference type="Google" id="ProtNLM"/>
    </source>
</evidence>